<evidence type="ECO:0000313" key="3">
    <source>
        <dbReference type="EMBL" id="GGS35539.1"/>
    </source>
</evidence>
<dbReference type="AlphaFoldDB" id="A0A918LEJ5"/>
<reference evidence="3" key="2">
    <citation type="submission" date="2020-09" db="EMBL/GenBank/DDBJ databases">
        <authorList>
            <person name="Sun Q."/>
            <person name="Ohkuma M."/>
        </authorList>
    </citation>
    <scope>NUCLEOTIDE SEQUENCE</scope>
    <source>
        <strain evidence="3">JCM 3276</strain>
    </source>
</reference>
<accession>A0A918LEJ5</accession>
<dbReference type="InterPro" id="IPR036291">
    <property type="entry name" value="NAD(P)-bd_dom_sf"/>
</dbReference>
<name>A0A918LEJ5_9PSEU</name>
<evidence type="ECO:0000259" key="2">
    <source>
        <dbReference type="Pfam" id="PF01408"/>
    </source>
</evidence>
<protein>
    <recommendedName>
        <fullName evidence="2">Gfo/Idh/MocA-like oxidoreductase N-terminal domain-containing protein</fullName>
    </recommendedName>
</protein>
<dbReference type="InterPro" id="IPR050463">
    <property type="entry name" value="Gfo/Idh/MocA_oxidrdct_glycsds"/>
</dbReference>
<dbReference type="RefSeq" id="WP_189211230.1">
    <property type="nucleotide sequence ID" value="NZ_BMRB01000002.1"/>
</dbReference>
<feature type="domain" description="Gfo/Idh/MocA-like oxidoreductase N-terminal" evidence="2">
    <location>
        <begin position="4"/>
        <end position="123"/>
    </location>
</feature>
<dbReference type="InterPro" id="IPR000683">
    <property type="entry name" value="Gfo/Idh/MocA-like_OxRdtase_N"/>
</dbReference>
<reference evidence="3" key="1">
    <citation type="journal article" date="2014" name="Int. J. Syst. Evol. Microbiol.">
        <title>Complete genome sequence of Corynebacterium casei LMG S-19264T (=DSM 44701T), isolated from a smear-ripened cheese.</title>
        <authorList>
            <consortium name="US DOE Joint Genome Institute (JGI-PGF)"/>
            <person name="Walter F."/>
            <person name="Albersmeier A."/>
            <person name="Kalinowski J."/>
            <person name="Ruckert C."/>
        </authorList>
    </citation>
    <scope>NUCLEOTIDE SEQUENCE</scope>
    <source>
        <strain evidence="3">JCM 3276</strain>
    </source>
</reference>
<dbReference type="PANTHER" id="PTHR43818">
    <property type="entry name" value="BCDNA.GH03377"/>
    <property type="match status" value="1"/>
</dbReference>
<dbReference type="SUPFAM" id="SSF51735">
    <property type="entry name" value="NAD(P)-binding Rossmann-fold domains"/>
    <property type="match status" value="1"/>
</dbReference>
<dbReference type="EMBL" id="BMRB01000002">
    <property type="protein sequence ID" value="GGS35539.1"/>
    <property type="molecule type" value="Genomic_DNA"/>
</dbReference>
<dbReference type="Pfam" id="PF01408">
    <property type="entry name" value="GFO_IDH_MocA"/>
    <property type="match status" value="1"/>
</dbReference>
<organism evidence="3 4">
    <name type="scientific">Actinokineospora fastidiosa</name>
    <dbReference type="NCBI Taxonomy" id="1816"/>
    <lineage>
        <taxon>Bacteria</taxon>
        <taxon>Bacillati</taxon>
        <taxon>Actinomycetota</taxon>
        <taxon>Actinomycetes</taxon>
        <taxon>Pseudonocardiales</taxon>
        <taxon>Pseudonocardiaceae</taxon>
        <taxon>Actinokineospora</taxon>
    </lineage>
</organism>
<dbReference type="GO" id="GO:0016491">
    <property type="term" value="F:oxidoreductase activity"/>
    <property type="evidence" value="ECO:0007669"/>
    <property type="project" value="UniProtKB-KW"/>
</dbReference>
<evidence type="ECO:0000313" key="4">
    <source>
        <dbReference type="Proteomes" id="UP000660680"/>
    </source>
</evidence>
<evidence type="ECO:0000256" key="1">
    <source>
        <dbReference type="ARBA" id="ARBA00023002"/>
    </source>
</evidence>
<comment type="caution">
    <text evidence="3">The sequence shown here is derived from an EMBL/GenBank/DDBJ whole genome shotgun (WGS) entry which is preliminary data.</text>
</comment>
<dbReference type="Gene3D" id="3.40.50.720">
    <property type="entry name" value="NAD(P)-binding Rossmann-like Domain"/>
    <property type="match status" value="1"/>
</dbReference>
<dbReference type="GO" id="GO:0000166">
    <property type="term" value="F:nucleotide binding"/>
    <property type="evidence" value="ECO:0007669"/>
    <property type="project" value="InterPro"/>
</dbReference>
<gene>
    <name evidence="3" type="ORF">GCM10010171_32640</name>
</gene>
<keyword evidence="4" id="KW-1185">Reference proteome</keyword>
<proteinExistence type="predicted"/>
<keyword evidence="1" id="KW-0560">Oxidoreductase</keyword>
<dbReference type="SUPFAM" id="SSF55347">
    <property type="entry name" value="Glyceraldehyde-3-phosphate dehydrogenase-like, C-terminal domain"/>
    <property type="match status" value="1"/>
</dbReference>
<sequence>MGDLRLGIVGLGAMGAEMLAVAAAHPDFTVPLAADLDDGAVARLAPAHPGVAFGTDPWAVVDAPDLDAVYLATPPSSHAPLAVAALDAGKAVFSEKPLAIGLADGRRMRDAAARAGRANAVNFALSDRHAVLEVERLLHGGGAGTVLGVDIRLAFPRWPRDFQSGADWLAGRAQGGFLREVVSHFVYLTDRLLGPLRVDQVSTDYPADGSETAAHGLLRAGDTPVRVAAIAGQAGPELYEWVLWGTRRSYLLRDWSELYTSDGGDWRPVPLTGDRGSEHTRLTLFAAAMRGEHPADLADFATALRVQEVVESFHRTG</sequence>
<dbReference type="Proteomes" id="UP000660680">
    <property type="component" value="Unassembled WGS sequence"/>
</dbReference>
<dbReference type="Gene3D" id="3.30.360.10">
    <property type="entry name" value="Dihydrodipicolinate Reductase, domain 2"/>
    <property type="match status" value="1"/>
</dbReference>
<dbReference type="PANTHER" id="PTHR43818:SF11">
    <property type="entry name" value="BCDNA.GH03377"/>
    <property type="match status" value="1"/>
</dbReference>